<dbReference type="InterPro" id="IPR056948">
    <property type="entry name" value="PNGaseA_N"/>
</dbReference>
<reference evidence="2" key="1">
    <citation type="submission" date="2023-06" db="EMBL/GenBank/DDBJ databases">
        <authorList>
            <consortium name="Lawrence Berkeley National Laboratory"/>
            <person name="Ahrendt S."/>
            <person name="Sahu N."/>
            <person name="Indic B."/>
            <person name="Wong-Bajracharya J."/>
            <person name="Merenyi Z."/>
            <person name="Ke H.-M."/>
            <person name="Monk M."/>
            <person name="Kocsube S."/>
            <person name="Drula E."/>
            <person name="Lipzen A."/>
            <person name="Balint B."/>
            <person name="Henrissat B."/>
            <person name="Andreopoulos B."/>
            <person name="Martin F.M."/>
            <person name="Harder C.B."/>
            <person name="Rigling D."/>
            <person name="Ford K.L."/>
            <person name="Foster G.D."/>
            <person name="Pangilinan J."/>
            <person name="Papanicolaou A."/>
            <person name="Barry K."/>
            <person name="LaButti K."/>
            <person name="Viragh M."/>
            <person name="Koriabine M."/>
            <person name="Yan M."/>
            <person name="Riley R."/>
            <person name="Champramary S."/>
            <person name="Plett K.L."/>
            <person name="Tsai I.J."/>
            <person name="Slot J."/>
            <person name="Sipos G."/>
            <person name="Plett J."/>
            <person name="Nagy L.G."/>
            <person name="Grigoriev I.V."/>
        </authorList>
    </citation>
    <scope>NUCLEOTIDE SEQUENCE</scope>
    <source>
        <strain evidence="2">FPL87.14</strain>
    </source>
</reference>
<organism evidence="2 3">
    <name type="scientific">Armillaria borealis</name>
    <dbReference type="NCBI Taxonomy" id="47425"/>
    <lineage>
        <taxon>Eukaryota</taxon>
        <taxon>Fungi</taxon>
        <taxon>Dikarya</taxon>
        <taxon>Basidiomycota</taxon>
        <taxon>Agaricomycotina</taxon>
        <taxon>Agaricomycetes</taxon>
        <taxon>Agaricomycetidae</taxon>
        <taxon>Agaricales</taxon>
        <taxon>Marasmiineae</taxon>
        <taxon>Physalacriaceae</taxon>
        <taxon>Armillaria</taxon>
    </lineage>
</organism>
<evidence type="ECO:0000313" key="2">
    <source>
        <dbReference type="EMBL" id="KAK0456821.1"/>
    </source>
</evidence>
<name>A0AA39KBJ8_9AGAR</name>
<feature type="domain" description="Peptide N-acetyl-beta-D-glucosaminyl asparaginase amidase A N-terminal" evidence="1">
    <location>
        <begin position="49"/>
        <end position="135"/>
    </location>
</feature>
<proteinExistence type="predicted"/>
<gene>
    <name evidence="2" type="ORF">EV421DRAFT_1896019</name>
</gene>
<keyword evidence="3" id="KW-1185">Reference proteome</keyword>
<evidence type="ECO:0000259" key="1">
    <source>
        <dbReference type="Pfam" id="PF12222"/>
    </source>
</evidence>
<comment type="caution">
    <text evidence="2">The sequence shown here is derived from an EMBL/GenBank/DDBJ whole genome shotgun (WGS) entry which is preliminary data.</text>
</comment>
<dbReference type="InterPro" id="IPR021102">
    <property type="entry name" value="PNGase_A"/>
</dbReference>
<evidence type="ECO:0000313" key="3">
    <source>
        <dbReference type="Proteomes" id="UP001175226"/>
    </source>
</evidence>
<dbReference type="PANTHER" id="PTHR31104">
    <property type="entry name" value="PEPTIDE-N4-(N-ACETYL-BETA-GLUCOSAMINYL)ASPARAGINE AMIDASE A PROTEIN"/>
    <property type="match status" value="1"/>
</dbReference>
<sequence length="181" mass="20028">MASQSLPTLIAFRRLPEYSTLSTNRTKSNKGRRPTSKFFSQEIQRRNSDEFTEYFPESTGVIGEGPFREVQVLVDDEPFGGIWPYAVIYTRGSTPYGAYDAPSYWIDITPALPIFSDGGEHNVSIGVAGQATSPSIKISGSVHVRLKTSRAIDIYEFPDLDIQTLGGTSEGNEIVWTLIVN</sequence>
<protein>
    <recommendedName>
        <fullName evidence="1">Peptide N-acetyl-beta-D-glucosaminyl asparaginase amidase A N-terminal domain-containing protein</fullName>
    </recommendedName>
</protein>
<dbReference type="AlphaFoldDB" id="A0AA39KBJ8"/>
<accession>A0AA39KBJ8</accession>
<dbReference type="Pfam" id="PF12222">
    <property type="entry name" value="PNGaseA"/>
    <property type="match status" value="1"/>
</dbReference>
<dbReference type="EMBL" id="JAUEPT010000001">
    <property type="protein sequence ID" value="KAK0456821.1"/>
    <property type="molecule type" value="Genomic_DNA"/>
</dbReference>
<dbReference type="Proteomes" id="UP001175226">
    <property type="component" value="Unassembled WGS sequence"/>
</dbReference>